<evidence type="ECO:0000259" key="7">
    <source>
        <dbReference type="Pfam" id="PF01227"/>
    </source>
</evidence>
<keyword evidence="6" id="KW-0547">Nucleotide-binding</keyword>
<evidence type="ECO:0000313" key="8">
    <source>
        <dbReference type="EMBL" id="GHD29141.1"/>
    </source>
</evidence>
<dbReference type="SUPFAM" id="SSF55620">
    <property type="entry name" value="Tetrahydrobiopterin biosynthesis enzymes-like"/>
    <property type="match status" value="1"/>
</dbReference>
<evidence type="ECO:0000313" key="9">
    <source>
        <dbReference type="Proteomes" id="UP000644693"/>
    </source>
</evidence>
<comment type="subunit">
    <text evidence="6">Homopolymer.</text>
</comment>
<comment type="caution">
    <text evidence="8">The sequence shown here is derived from an EMBL/GenBank/DDBJ whole genome shotgun (WGS) entry which is preliminary data.</text>
</comment>
<proteinExistence type="inferred from homology"/>
<comment type="pathway">
    <text evidence="2 6">Cofactor biosynthesis; 7,8-dihydroneopterin triphosphate biosynthesis; 7,8-dihydroneopterin triphosphate from GTP: step 1/1.</text>
</comment>
<dbReference type="NCBIfam" id="NF006825">
    <property type="entry name" value="PRK09347.1-2"/>
    <property type="match status" value="1"/>
</dbReference>
<dbReference type="InterPro" id="IPR001474">
    <property type="entry name" value="GTP_CycHdrlase_I"/>
</dbReference>
<feature type="binding site" evidence="6">
    <location>
        <position position="71"/>
    </location>
    <ligand>
        <name>Zn(2+)</name>
        <dbReference type="ChEBI" id="CHEBI:29105"/>
    </ligand>
</feature>
<sequence length="182" mass="20318">MENHWASIIASIGEDLDRPGLVDTPKRAAKAFEFLTRGYHQSVEEVVNGALFPSDSSEMVLVQDIELYSLCEHHLLPFIGKCHVAYIPTGKVLGLSKVARIVDVFARRLQIQEALTTQIAETIMAVTQAEGVGVIIEAQHMCMMMRGVEKQNSAMKTSAMLGTFRSEQPTREEFLSLLQLRR</sequence>
<dbReference type="InterPro" id="IPR020602">
    <property type="entry name" value="GTP_CycHdrlase_I_dom"/>
</dbReference>
<evidence type="ECO:0000256" key="1">
    <source>
        <dbReference type="ARBA" id="ARBA00001052"/>
    </source>
</evidence>
<dbReference type="AlphaFoldDB" id="A0A918XEZ2"/>
<dbReference type="InterPro" id="IPR043133">
    <property type="entry name" value="GTP-CH-I_C/QueF"/>
</dbReference>
<dbReference type="InterPro" id="IPR043134">
    <property type="entry name" value="GTP-CH-I_N"/>
</dbReference>
<evidence type="ECO:0000256" key="3">
    <source>
        <dbReference type="ARBA" id="ARBA00008085"/>
    </source>
</evidence>
<keyword evidence="6" id="KW-0342">GTP-binding</keyword>
<dbReference type="PROSITE" id="PS00859">
    <property type="entry name" value="GTP_CYCLOHYDROL_1_1"/>
    <property type="match status" value="1"/>
</dbReference>
<dbReference type="GO" id="GO:0005737">
    <property type="term" value="C:cytoplasm"/>
    <property type="evidence" value="ECO:0007669"/>
    <property type="project" value="TreeGrafter"/>
</dbReference>
<keyword evidence="4 6" id="KW-0554">One-carbon metabolism</keyword>
<feature type="domain" description="GTP cyclohydrolase I" evidence="7">
    <location>
        <begin position="1"/>
        <end position="178"/>
    </location>
</feature>
<dbReference type="GO" id="GO:0006730">
    <property type="term" value="P:one-carbon metabolic process"/>
    <property type="evidence" value="ECO:0007669"/>
    <property type="project" value="UniProtKB-UniRule"/>
</dbReference>
<evidence type="ECO:0000256" key="2">
    <source>
        <dbReference type="ARBA" id="ARBA00005080"/>
    </source>
</evidence>
<comment type="catalytic activity">
    <reaction evidence="1 6">
        <text>GTP + H2O = 7,8-dihydroneopterin 3'-triphosphate + formate + H(+)</text>
        <dbReference type="Rhea" id="RHEA:17473"/>
        <dbReference type="ChEBI" id="CHEBI:15377"/>
        <dbReference type="ChEBI" id="CHEBI:15378"/>
        <dbReference type="ChEBI" id="CHEBI:15740"/>
        <dbReference type="ChEBI" id="CHEBI:37565"/>
        <dbReference type="ChEBI" id="CHEBI:58462"/>
        <dbReference type="EC" id="3.5.4.16"/>
    </reaction>
</comment>
<name>A0A918XEZ2_9GAMM</name>
<evidence type="ECO:0000256" key="4">
    <source>
        <dbReference type="ARBA" id="ARBA00022563"/>
    </source>
</evidence>
<dbReference type="PANTHER" id="PTHR11109:SF7">
    <property type="entry name" value="GTP CYCLOHYDROLASE 1"/>
    <property type="match status" value="1"/>
</dbReference>
<dbReference type="GO" id="GO:0006729">
    <property type="term" value="P:tetrahydrobiopterin biosynthetic process"/>
    <property type="evidence" value="ECO:0007669"/>
    <property type="project" value="TreeGrafter"/>
</dbReference>
<reference evidence="8" key="1">
    <citation type="journal article" date="2014" name="Int. J. Syst. Evol. Microbiol.">
        <title>Complete genome sequence of Corynebacterium casei LMG S-19264T (=DSM 44701T), isolated from a smear-ripened cheese.</title>
        <authorList>
            <consortium name="US DOE Joint Genome Institute (JGI-PGF)"/>
            <person name="Walter F."/>
            <person name="Albersmeier A."/>
            <person name="Kalinowski J."/>
            <person name="Ruckert C."/>
        </authorList>
    </citation>
    <scope>NUCLEOTIDE SEQUENCE</scope>
    <source>
        <strain evidence="8">KCTC 23430</strain>
    </source>
</reference>
<evidence type="ECO:0000256" key="6">
    <source>
        <dbReference type="HAMAP-Rule" id="MF_00223"/>
    </source>
</evidence>
<keyword evidence="5 6" id="KW-0378">Hydrolase</keyword>
<dbReference type="NCBIfam" id="TIGR00063">
    <property type="entry name" value="folE"/>
    <property type="match status" value="1"/>
</dbReference>
<dbReference type="NCBIfam" id="NF006826">
    <property type="entry name" value="PRK09347.1-3"/>
    <property type="match status" value="1"/>
</dbReference>
<dbReference type="Proteomes" id="UP000644693">
    <property type="component" value="Unassembled WGS sequence"/>
</dbReference>
<protein>
    <recommendedName>
        <fullName evidence="6">GTP cyclohydrolase 1</fullName>
        <ecNumber evidence="6">3.5.4.16</ecNumber>
    </recommendedName>
    <alternativeName>
        <fullName evidence="6">GTP cyclohydrolase I</fullName>
        <shortName evidence="6">GTP-CH-I</shortName>
    </alternativeName>
</protein>
<accession>A0A918XEZ2</accession>
<keyword evidence="6" id="KW-0862">Zinc</keyword>
<keyword evidence="9" id="KW-1185">Reference proteome</keyword>
<feature type="binding site" evidence="6">
    <location>
        <position position="74"/>
    </location>
    <ligand>
        <name>Zn(2+)</name>
        <dbReference type="ChEBI" id="CHEBI:29105"/>
    </ligand>
</feature>
<dbReference type="InterPro" id="IPR018234">
    <property type="entry name" value="GTP_CycHdrlase_I_CS"/>
</dbReference>
<dbReference type="PROSITE" id="PS00860">
    <property type="entry name" value="GTP_CYCLOHYDROL_1_2"/>
    <property type="match status" value="1"/>
</dbReference>
<dbReference type="HAMAP" id="MF_00223">
    <property type="entry name" value="FolE"/>
    <property type="match status" value="1"/>
</dbReference>
<keyword evidence="6" id="KW-0479">Metal-binding</keyword>
<organism evidence="8 9">
    <name type="scientific">Parahalioglobus pacificus</name>
    <dbReference type="NCBI Taxonomy" id="930806"/>
    <lineage>
        <taxon>Bacteria</taxon>
        <taxon>Pseudomonadati</taxon>
        <taxon>Pseudomonadota</taxon>
        <taxon>Gammaproteobacteria</taxon>
        <taxon>Cellvibrionales</taxon>
        <taxon>Halieaceae</taxon>
        <taxon>Parahalioglobus</taxon>
    </lineage>
</organism>
<dbReference type="PANTHER" id="PTHR11109">
    <property type="entry name" value="GTP CYCLOHYDROLASE I"/>
    <property type="match status" value="1"/>
</dbReference>
<dbReference type="Gene3D" id="1.10.286.10">
    <property type="match status" value="1"/>
</dbReference>
<dbReference type="GO" id="GO:0046654">
    <property type="term" value="P:tetrahydrofolate biosynthetic process"/>
    <property type="evidence" value="ECO:0007669"/>
    <property type="project" value="UniProtKB-UniRule"/>
</dbReference>
<comment type="similarity">
    <text evidence="3 6">Belongs to the GTP cyclohydrolase I family.</text>
</comment>
<feature type="binding site" evidence="6">
    <location>
        <position position="142"/>
    </location>
    <ligand>
        <name>Zn(2+)</name>
        <dbReference type="ChEBI" id="CHEBI:29105"/>
    </ligand>
</feature>
<gene>
    <name evidence="8" type="primary">folE2</name>
    <name evidence="6" type="synonym">folE</name>
    <name evidence="8" type="ORF">GCM10007053_09230</name>
</gene>
<reference evidence="8" key="2">
    <citation type="submission" date="2020-09" db="EMBL/GenBank/DDBJ databases">
        <authorList>
            <person name="Sun Q."/>
            <person name="Kim S."/>
        </authorList>
    </citation>
    <scope>NUCLEOTIDE SEQUENCE</scope>
    <source>
        <strain evidence="8">KCTC 23430</strain>
    </source>
</reference>
<dbReference type="EMBL" id="BMYM01000001">
    <property type="protein sequence ID" value="GHD29141.1"/>
    <property type="molecule type" value="Genomic_DNA"/>
</dbReference>
<dbReference type="FunFam" id="3.30.1130.10:FF:000001">
    <property type="entry name" value="GTP cyclohydrolase 1"/>
    <property type="match status" value="1"/>
</dbReference>
<evidence type="ECO:0000256" key="5">
    <source>
        <dbReference type="ARBA" id="ARBA00022801"/>
    </source>
</evidence>
<dbReference type="RefSeq" id="WP_189475558.1">
    <property type="nucleotide sequence ID" value="NZ_BMYM01000001.1"/>
</dbReference>
<dbReference type="Pfam" id="PF01227">
    <property type="entry name" value="GTP_cyclohydroI"/>
    <property type="match status" value="1"/>
</dbReference>
<dbReference type="GO" id="GO:0003934">
    <property type="term" value="F:GTP cyclohydrolase I activity"/>
    <property type="evidence" value="ECO:0007669"/>
    <property type="project" value="UniProtKB-UniRule"/>
</dbReference>
<dbReference type="Gene3D" id="3.30.1130.10">
    <property type="match status" value="1"/>
</dbReference>
<dbReference type="GO" id="GO:0008270">
    <property type="term" value="F:zinc ion binding"/>
    <property type="evidence" value="ECO:0007669"/>
    <property type="project" value="UniProtKB-UniRule"/>
</dbReference>
<dbReference type="EC" id="3.5.4.16" evidence="6"/>
<dbReference type="GO" id="GO:0005525">
    <property type="term" value="F:GTP binding"/>
    <property type="evidence" value="ECO:0007669"/>
    <property type="project" value="UniProtKB-KW"/>
</dbReference>